<dbReference type="EMBL" id="QJPH01000545">
    <property type="protein sequence ID" value="PZN70665.1"/>
    <property type="molecule type" value="Genomic_DNA"/>
</dbReference>
<dbReference type="Pfam" id="PF02190">
    <property type="entry name" value="LON_substr_bdg"/>
    <property type="match status" value="1"/>
</dbReference>
<dbReference type="InterPro" id="IPR046336">
    <property type="entry name" value="Lon_prtase_N_sf"/>
</dbReference>
<dbReference type="SUPFAM" id="SSF88697">
    <property type="entry name" value="PUA domain-like"/>
    <property type="match status" value="1"/>
</dbReference>
<organism evidence="2 3">
    <name type="scientific">Candidatus Methylumidiphilus alinenensis</name>
    <dbReference type="NCBI Taxonomy" id="2202197"/>
    <lineage>
        <taxon>Bacteria</taxon>
        <taxon>Pseudomonadati</taxon>
        <taxon>Pseudomonadota</taxon>
        <taxon>Gammaproteobacteria</taxon>
        <taxon>Methylococcales</taxon>
        <taxon>Candidatus Methylumidiphilus</taxon>
    </lineage>
</organism>
<dbReference type="Proteomes" id="UP000249396">
    <property type="component" value="Unassembled WGS sequence"/>
</dbReference>
<protein>
    <submittedName>
        <fullName evidence="2">Peptidase S16</fullName>
    </submittedName>
</protein>
<dbReference type="InterPro" id="IPR003111">
    <property type="entry name" value="Lon_prtase_N"/>
</dbReference>
<name>A0A2W4QED4_9GAMM</name>
<dbReference type="PANTHER" id="PTHR46732:SF8">
    <property type="entry name" value="ATP-DEPENDENT PROTEASE LA (LON) DOMAIN PROTEIN"/>
    <property type="match status" value="1"/>
</dbReference>
<reference evidence="2 3" key="1">
    <citation type="journal article" date="2018" name="Aquat. Microb. Ecol.">
        <title>Gammaproteobacterial methanotrophs dominate.</title>
        <authorList>
            <person name="Rissanen A.J."/>
            <person name="Saarenheimo J."/>
            <person name="Tiirola M."/>
            <person name="Peura S."/>
            <person name="Aalto S.L."/>
            <person name="Karvinen A."/>
            <person name="Nykanen H."/>
        </authorList>
    </citation>
    <scope>NUCLEOTIDE SEQUENCE [LARGE SCALE GENOMIC DNA]</scope>
    <source>
        <strain evidence="2">AMbin10</strain>
    </source>
</reference>
<dbReference type="Gene3D" id="2.30.130.40">
    <property type="entry name" value="LON domain-like"/>
    <property type="match status" value="1"/>
</dbReference>
<dbReference type="PROSITE" id="PS51787">
    <property type="entry name" value="LON_N"/>
    <property type="match status" value="1"/>
</dbReference>
<sequence length="221" mass="25487">MPPPPFFSLPFEKLPASLPIFPLPHAVVMPGCQLPLNIFEPRYLNLVFDAMAERRLIGMVQPELSASDEKALAIYKTGTAGRITFFNETTDNRLMIVLTGVCRFDLKEEIPTTQAYRRFQADWSRFRCDMEEDSVTEIERGNFLRQLRDYCDYKRLDIEWPVLEHVGVADLINRLTCVLPLEVAERQLLIEAVTLPERLKILSMLLRCETLESTADASRRH</sequence>
<accession>A0A2W4QED4</accession>
<proteinExistence type="predicted"/>
<evidence type="ECO:0000313" key="3">
    <source>
        <dbReference type="Proteomes" id="UP000249396"/>
    </source>
</evidence>
<evidence type="ECO:0000259" key="1">
    <source>
        <dbReference type="PROSITE" id="PS51787"/>
    </source>
</evidence>
<feature type="domain" description="Lon N-terminal" evidence="1">
    <location>
        <begin position="18"/>
        <end position="210"/>
    </location>
</feature>
<gene>
    <name evidence="2" type="ORF">DM484_28055</name>
</gene>
<evidence type="ECO:0000313" key="2">
    <source>
        <dbReference type="EMBL" id="PZN70665.1"/>
    </source>
</evidence>
<comment type="caution">
    <text evidence="2">The sequence shown here is derived from an EMBL/GenBank/DDBJ whole genome shotgun (WGS) entry which is preliminary data.</text>
</comment>
<dbReference type="AlphaFoldDB" id="A0A2W4QED4"/>
<dbReference type="InterPro" id="IPR015947">
    <property type="entry name" value="PUA-like_sf"/>
</dbReference>
<dbReference type="PANTHER" id="PTHR46732">
    <property type="entry name" value="ATP-DEPENDENT PROTEASE LA (LON) DOMAIN PROTEIN"/>
    <property type="match status" value="1"/>
</dbReference>
<dbReference type="SMART" id="SM00464">
    <property type="entry name" value="LON"/>
    <property type="match status" value="1"/>
</dbReference>